<reference evidence="2 3" key="1">
    <citation type="submission" date="2017-06" db="EMBL/GenBank/DDBJ databases">
        <authorList>
            <person name="Kim H.J."/>
            <person name="Triplett B.A."/>
        </authorList>
    </citation>
    <scope>NUCLEOTIDE SEQUENCE [LARGE SCALE GENOMIC DNA]</scope>
    <source>
        <strain evidence="2 3">DSM 43151</strain>
    </source>
</reference>
<feature type="transmembrane region" description="Helical" evidence="1">
    <location>
        <begin position="20"/>
        <end position="44"/>
    </location>
</feature>
<gene>
    <name evidence="2" type="ORF">SAMN06264365_101190</name>
</gene>
<dbReference type="AlphaFoldDB" id="A0A238UUI7"/>
<protein>
    <recommendedName>
        <fullName evidence="4">DUF4190 domain-containing protein</fullName>
    </recommendedName>
</protein>
<organism evidence="2 3">
    <name type="scientific">Actinoplanes regularis</name>
    <dbReference type="NCBI Taxonomy" id="52697"/>
    <lineage>
        <taxon>Bacteria</taxon>
        <taxon>Bacillati</taxon>
        <taxon>Actinomycetota</taxon>
        <taxon>Actinomycetes</taxon>
        <taxon>Micromonosporales</taxon>
        <taxon>Micromonosporaceae</taxon>
        <taxon>Actinoplanes</taxon>
    </lineage>
</organism>
<sequence length="88" mass="9093">MNFVKRVGSLDDRAVGSLALGVAGLFFFNVVFGPTAIALGAITARRHGSGTPSRNAGLIAVALGVADLIVLAVLITTQIRHGSLVWHV</sequence>
<proteinExistence type="predicted"/>
<dbReference type="OrthoDB" id="4288664at2"/>
<evidence type="ECO:0000313" key="2">
    <source>
        <dbReference type="EMBL" id="SNR25812.1"/>
    </source>
</evidence>
<evidence type="ECO:0000256" key="1">
    <source>
        <dbReference type="SAM" id="Phobius"/>
    </source>
</evidence>
<dbReference type="Proteomes" id="UP000198415">
    <property type="component" value="Unassembled WGS sequence"/>
</dbReference>
<evidence type="ECO:0008006" key="4">
    <source>
        <dbReference type="Google" id="ProtNLM"/>
    </source>
</evidence>
<evidence type="ECO:0000313" key="3">
    <source>
        <dbReference type="Proteomes" id="UP000198415"/>
    </source>
</evidence>
<feature type="transmembrane region" description="Helical" evidence="1">
    <location>
        <begin position="56"/>
        <end position="79"/>
    </location>
</feature>
<accession>A0A238UUI7</accession>
<keyword evidence="1" id="KW-1133">Transmembrane helix</keyword>
<keyword evidence="3" id="KW-1185">Reference proteome</keyword>
<dbReference type="EMBL" id="FZNR01000001">
    <property type="protein sequence ID" value="SNR25812.1"/>
    <property type="molecule type" value="Genomic_DNA"/>
</dbReference>
<keyword evidence="1" id="KW-0812">Transmembrane</keyword>
<dbReference type="RefSeq" id="WP_089291018.1">
    <property type="nucleotide sequence ID" value="NZ_BOMU01000012.1"/>
</dbReference>
<keyword evidence="1" id="KW-0472">Membrane</keyword>
<name>A0A238UUI7_9ACTN</name>